<name>A0A2N4T4N1_9MICC</name>
<organism evidence="4 6">
    <name type="scientific">Kocuria flava</name>
    <dbReference type="NCBI Taxonomy" id="446860"/>
    <lineage>
        <taxon>Bacteria</taxon>
        <taxon>Bacillati</taxon>
        <taxon>Actinomycetota</taxon>
        <taxon>Actinomycetes</taxon>
        <taxon>Micrococcales</taxon>
        <taxon>Micrococcaceae</taxon>
        <taxon>Kocuria</taxon>
    </lineage>
</organism>
<dbReference type="EMBL" id="LOMZ01000001">
    <property type="protein sequence ID" value="PLC13187.1"/>
    <property type="molecule type" value="Genomic_DNA"/>
</dbReference>
<accession>A0A2N4T4N1</accession>
<sequence>MSQSTCAPDAASILFNLEGHQVVSVERTPSGRRVLIEPIAVEAACPDCGVLSSRIQARPVHRVKDVSCGGELVAVRVRKRRLRCPEGACPRVSFTQTTEQIPLRARLTTRLVASLAQAASCELRAVTGLAAAGQVSWTTVMRILGATARVDGDIDRRLVRRLGIDEHRFRTVRYLADETGRIKRVEPWSIVFTDLDTGTILDIVDGHRGATVRRWLAARPRWWRARVQLVAIDMSAEFRAAVRFALPRAVITVDHFHVVARANQMITEVRRRRSQTLHGRRGRNSDPAYRYRKLLTCNQENLSVAQRGRLAEIVEADLELGVVWGIKEHVRQLLRTTDTAGFQRAWAELEHAVKATRMVEAKSLFATLKAWRRPLLTFCRTRVTNARSEAANLTAKNIKRIGRGYTNHANYRTRILLYTAARKAG</sequence>
<protein>
    <submittedName>
        <fullName evidence="4">Transposase</fullName>
    </submittedName>
</protein>
<dbReference type="InterPro" id="IPR029261">
    <property type="entry name" value="Transposase_Znf"/>
</dbReference>
<dbReference type="InterPro" id="IPR002560">
    <property type="entry name" value="Transposase_DDE"/>
</dbReference>
<evidence type="ECO:0000259" key="1">
    <source>
        <dbReference type="Pfam" id="PF01610"/>
    </source>
</evidence>
<comment type="caution">
    <text evidence="4">The sequence shown here is derived from an EMBL/GenBank/DDBJ whole genome shotgun (WGS) entry which is preliminary data.</text>
</comment>
<gene>
    <name evidence="4" type="ORF">AUQ48_14405</name>
    <name evidence="5" type="ORF">AUQ48_14595</name>
    <name evidence="3" type="ORF">AUQ48_17420</name>
</gene>
<dbReference type="Proteomes" id="UP000234632">
    <property type="component" value="Unassembled WGS sequence"/>
</dbReference>
<evidence type="ECO:0000259" key="2">
    <source>
        <dbReference type="Pfam" id="PF14690"/>
    </source>
</evidence>
<reference evidence="4 6" key="1">
    <citation type="submission" date="2015-12" db="EMBL/GenBank/DDBJ databases">
        <authorList>
            <person name="Shamseldin A."/>
            <person name="Moawad H."/>
            <person name="Abd El-Rahim W.M."/>
            <person name="Sadowsky M.J."/>
        </authorList>
    </citation>
    <scope>NUCLEOTIDE SEQUENCE [LARGE SCALE GENOMIC DNA]</scope>
    <source>
        <strain evidence="4 6">S43</strain>
    </source>
</reference>
<evidence type="ECO:0000313" key="5">
    <source>
        <dbReference type="EMBL" id="PLC13216.1"/>
    </source>
</evidence>
<feature type="domain" description="Transposase IS204/IS1001/IS1096/IS1165 DDE" evidence="1">
    <location>
        <begin position="177"/>
        <end position="415"/>
    </location>
</feature>
<dbReference type="RefSeq" id="WP_101852702.1">
    <property type="nucleotide sequence ID" value="NZ_LOMZ01000001.1"/>
</dbReference>
<dbReference type="PANTHER" id="PTHR33498:SF1">
    <property type="entry name" value="TRANSPOSASE FOR INSERTION SEQUENCE ELEMENT IS1557"/>
    <property type="match status" value="1"/>
</dbReference>
<dbReference type="Pfam" id="PF01610">
    <property type="entry name" value="DDE_Tnp_ISL3"/>
    <property type="match status" value="1"/>
</dbReference>
<evidence type="ECO:0000313" key="4">
    <source>
        <dbReference type="EMBL" id="PLC13187.1"/>
    </source>
</evidence>
<feature type="domain" description="Transposase IS204/IS1001/IS1096/IS1165 zinc-finger" evidence="2">
    <location>
        <begin position="43"/>
        <end position="86"/>
    </location>
</feature>
<dbReference type="AlphaFoldDB" id="A0A2N4T4N1"/>
<dbReference type="PANTHER" id="PTHR33498">
    <property type="entry name" value="TRANSPOSASE FOR INSERTION SEQUENCE ELEMENT IS1557"/>
    <property type="match status" value="1"/>
</dbReference>
<dbReference type="NCBIfam" id="NF033550">
    <property type="entry name" value="transpos_ISL3"/>
    <property type="match status" value="1"/>
</dbReference>
<proteinExistence type="predicted"/>
<evidence type="ECO:0000313" key="6">
    <source>
        <dbReference type="Proteomes" id="UP000234632"/>
    </source>
</evidence>
<dbReference type="InterPro" id="IPR047951">
    <property type="entry name" value="Transpos_ISL3"/>
</dbReference>
<dbReference type="EMBL" id="LOMZ01000003">
    <property type="protein sequence ID" value="PLC10794.1"/>
    <property type="molecule type" value="Genomic_DNA"/>
</dbReference>
<dbReference type="EMBL" id="LOMZ01000001">
    <property type="protein sequence ID" value="PLC13216.1"/>
    <property type="molecule type" value="Genomic_DNA"/>
</dbReference>
<dbReference type="Pfam" id="PF14690">
    <property type="entry name" value="Zn_ribbon_ISL3"/>
    <property type="match status" value="1"/>
</dbReference>
<evidence type="ECO:0000313" key="3">
    <source>
        <dbReference type="EMBL" id="PLC10794.1"/>
    </source>
</evidence>